<dbReference type="PANTHER" id="PTHR35810:SF1">
    <property type="entry name" value="CYTOPLASMIC PROTEIN"/>
    <property type="match status" value="1"/>
</dbReference>
<organism evidence="1 2">
    <name type="scientific">Prosthecochloris marina</name>
    <dbReference type="NCBI Taxonomy" id="2017681"/>
    <lineage>
        <taxon>Bacteria</taxon>
        <taxon>Pseudomonadati</taxon>
        <taxon>Chlorobiota</taxon>
        <taxon>Chlorobiia</taxon>
        <taxon>Chlorobiales</taxon>
        <taxon>Chlorobiaceae</taxon>
        <taxon>Prosthecochloris</taxon>
    </lineage>
</organism>
<dbReference type="OrthoDB" id="9802752at2"/>
<dbReference type="PANTHER" id="PTHR35810">
    <property type="entry name" value="CYTOPLASMIC PROTEIN-RELATED"/>
    <property type="match status" value="1"/>
</dbReference>
<protein>
    <submittedName>
        <fullName evidence="1">Cell filamentation protein Fic</fullName>
    </submittedName>
</protein>
<dbReference type="Pfam" id="PF13310">
    <property type="entry name" value="Virulence_RhuM"/>
    <property type="match status" value="1"/>
</dbReference>
<evidence type="ECO:0000313" key="1">
    <source>
        <dbReference type="EMBL" id="PWW81274.1"/>
    </source>
</evidence>
<comment type="caution">
    <text evidence="1">The sequence shown here is derived from an EMBL/GenBank/DDBJ whole genome shotgun (WGS) entry which is preliminary data.</text>
</comment>
<proteinExistence type="predicted"/>
<name>A0A317T3U7_9CHLB</name>
<accession>A0A317T3U7</accession>
<dbReference type="EMBL" id="PDNZ01000008">
    <property type="protein sequence ID" value="PWW81274.1"/>
    <property type="molecule type" value="Genomic_DNA"/>
</dbReference>
<evidence type="ECO:0000313" key="2">
    <source>
        <dbReference type="Proteomes" id="UP000246278"/>
    </source>
</evidence>
<dbReference type="AlphaFoldDB" id="A0A317T3U7"/>
<gene>
    <name evidence="1" type="ORF">CR164_11070</name>
</gene>
<reference evidence="2" key="1">
    <citation type="submission" date="2017-10" db="EMBL/GenBank/DDBJ databases">
        <authorList>
            <person name="Gaisin V.A."/>
            <person name="Rysina M.S."/>
            <person name="Grouzdev D.S."/>
        </authorList>
    </citation>
    <scope>NUCLEOTIDE SEQUENCE [LARGE SCALE GENOMIC DNA]</scope>
    <source>
        <strain evidence="2">V1</strain>
    </source>
</reference>
<dbReference type="Proteomes" id="UP000246278">
    <property type="component" value="Unassembled WGS sequence"/>
</dbReference>
<sequence>MNNSEFLIYQVSDGQIKIDVRLEDETVWLTQAHLCDLFQKSKATISEHIKHIFEEGELIETSVVRKFRTTASDGKIYDVQYYNLDVIISVGYRVKSHQGTQFRIWATQRLKELENDGERK</sequence>
<dbReference type="InterPro" id="IPR011204">
    <property type="entry name" value="Virulence_RhuM-like"/>
</dbReference>
<keyword evidence="2" id="KW-1185">Reference proteome</keyword>